<evidence type="ECO:0000313" key="1">
    <source>
        <dbReference type="EMBL" id="GAA4508404.1"/>
    </source>
</evidence>
<reference evidence="2" key="1">
    <citation type="journal article" date="2019" name="Int. J. Syst. Evol. Microbiol.">
        <title>The Global Catalogue of Microorganisms (GCM) 10K type strain sequencing project: providing services to taxonomists for standard genome sequencing and annotation.</title>
        <authorList>
            <consortium name="The Broad Institute Genomics Platform"/>
            <consortium name="The Broad Institute Genome Sequencing Center for Infectious Disease"/>
            <person name="Wu L."/>
            <person name="Ma J."/>
        </authorList>
    </citation>
    <scope>NUCLEOTIDE SEQUENCE [LARGE SCALE GENOMIC DNA]</scope>
    <source>
        <strain evidence="2">JCM 17841</strain>
    </source>
</reference>
<organism evidence="1 2">
    <name type="scientific">Hymenobacter ginsengisoli</name>
    <dbReference type="NCBI Taxonomy" id="1051626"/>
    <lineage>
        <taxon>Bacteria</taxon>
        <taxon>Pseudomonadati</taxon>
        <taxon>Bacteroidota</taxon>
        <taxon>Cytophagia</taxon>
        <taxon>Cytophagales</taxon>
        <taxon>Hymenobacteraceae</taxon>
        <taxon>Hymenobacter</taxon>
    </lineage>
</organism>
<gene>
    <name evidence="1" type="ORF">GCM10023172_40440</name>
</gene>
<keyword evidence="2" id="KW-1185">Reference proteome</keyword>
<evidence type="ECO:0008006" key="3">
    <source>
        <dbReference type="Google" id="ProtNLM"/>
    </source>
</evidence>
<proteinExistence type="predicted"/>
<dbReference type="EMBL" id="BAABGQ010000012">
    <property type="protein sequence ID" value="GAA4508404.1"/>
    <property type="molecule type" value="Genomic_DNA"/>
</dbReference>
<dbReference type="Proteomes" id="UP001501243">
    <property type="component" value="Unassembled WGS sequence"/>
</dbReference>
<protein>
    <recommendedName>
        <fullName evidence="3">Aspartyl protease</fullName>
    </recommendedName>
</protein>
<accession>A0ABP8QSC2</accession>
<comment type="caution">
    <text evidence="1">The sequence shown here is derived from an EMBL/GenBank/DDBJ whole genome shotgun (WGS) entry which is preliminary data.</text>
</comment>
<name>A0ABP8QSC2_9BACT</name>
<evidence type="ECO:0000313" key="2">
    <source>
        <dbReference type="Proteomes" id="UP001501243"/>
    </source>
</evidence>
<sequence length="316" mass="34350">MLFKKSLCLLLGSVLGVGFTPPQSPVPAASFRLSGDIQTFPLRLIDAFPFIEGSVNGQAGKLMYDTGNAGTLSLNSHLLKLPAGRSMGHGSVGSGQTYTRSQYDTIASMQLSNGLRYAKLPGVEGNSLDFLEGITPDCIGQIGFGYTAGYILKLDYTQRRLTCYKQTAARRASQDFLRGEHVVAVLDIETRRRPGNVVARVNIGGYSFLCGFDTGQQGQLYLPKAVRQALLAKKLLVPLPVYDADSLCTIRQVDFGRGVKLDLHALNVASTRNAAMDKALGYTEEPNLLTVGYAFLSQFTTIWDSEANKMYLCAPR</sequence>